<evidence type="ECO:0000256" key="3">
    <source>
        <dbReference type="ARBA" id="ARBA00022475"/>
    </source>
</evidence>
<feature type="transmembrane region" description="Helical" evidence="7">
    <location>
        <begin position="371"/>
        <end position="393"/>
    </location>
</feature>
<keyword evidence="13" id="KW-1185">Reference proteome</keyword>
<dbReference type="STRING" id="39962.Lmor_1095"/>
<evidence type="ECO:0000256" key="2">
    <source>
        <dbReference type="ARBA" id="ARBA00010792"/>
    </source>
</evidence>
<evidence type="ECO:0000313" key="12">
    <source>
        <dbReference type="EMBL" id="STX62778.1"/>
    </source>
</evidence>
<sequence>MNLFADYVHPLTSWLQANPHWSLFITFIIALTESLAIIGSIVPGSVTMTGIGILAGSGIMRIDLTLIAATLGAVCGDSLSYFIGYFYSDQLLEIWPFKKYPYLLTYGKEFFSKHGGKSVLIGRFVGPLRSIIPVIAGIMHMKQWRFLLANVISAIGWSILYVIPGFLIGTAGHELSTEGATRLFILILVILAGVWFASIFIKSAFLKINSFLKNNLHAFWLNSKNHSKLFNWFSAITPEAEKDHYPTAGLLLFTLISLLGFLLLLILSMTTQWLSAINAPIHLFTQSLHTSLLESLAIVCVQLTSTITLTGLFLVFCLWALVQRNFTIIAYLSSVLFFSVMITFIVSHIHFTSRPEGLLITMQGSSLPVKNLVLATAFYGFILFYIHNSYFILTNTFRTLILIFLGLSGFAALYLGDHWLTDVIAAYFLGIFLCLIHWISYRKTHYITSKKEVSVGTMVTVLLTILMCSALSTNLNYKRLVHNHAPYHKEYTLTERIWWNQLKPILPLYRLNRIGHRISLLNLQYSGNLDSLVTGLEQNGWKVHTESFFTKLLLRMNKSNEGVKLPLLAQLFENKRPALLMTYHDDKSKLILVLTLWESNYFINNFDHPIWIGTVHQSIPNKEKQKANHNKQTSLMNPIPYILPALNQFNLRRVVVPENMIKTSSYPMTPYILLIRDSDPID</sequence>
<dbReference type="Proteomes" id="UP000054985">
    <property type="component" value="Unassembled WGS sequence"/>
</dbReference>
<feature type="transmembrane region" description="Helical" evidence="7">
    <location>
        <begin position="20"/>
        <end position="43"/>
    </location>
</feature>
<feature type="transmembrane region" description="Helical" evidence="7">
    <location>
        <begin position="328"/>
        <end position="351"/>
    </location>
</feature>
<dbReference type="GO" id="GO:0005886">
    <property type="term" value="C:plasma membrane"/>
    <property type="evidence" value="ECO:0007669"/>
    <property type="project" value="UniProtKB-SubCell"/>
</dbReference>
<feature type="domain" description="VTT" evidence="9">
    <location>
        <begin position="42"/>
        <end position="165"/>
    </location>
</feature>
<keyword evidence="6 7" id="KW-0472">Membrane</keyword>
<name>A0A378JZF4_9GAMM</name>
<dbReference type="PANTHER" id="PTHR30353">
    <property type="entry name" value="INNER MEMBRANE PROTEIN DEDA-RELATED"/>
    <property type="match status" value="1"/>
</dbReference>
<feature type="transmembrane region" description="Helical" evidence="7">
    <location>
        <begin position="120"/>
        <end position="139"/>
    </location>
</feature>
<keyword evidence="3" id="KW-1003">Cell membrane</keyword>
<dbReference type="Pfam" id="PF09335">
    <property type="entry name" value="VTT_dom"/>
    <property type="match status" value="1"/>
</dbReference>
<comment type="subcellular location">
    <subcellularLocation>
        <location evidence="1">Cell membrane</location>
        <topology evidence="1">Multi-pass membrane protein</topology>
    </subcellularLocation>
</comment>
<feature type="domain" description="LssY-like C-terminal" evidence="10">
    <location>
        <begin position="507"/>
        <end position="617"/>
    </location>
</feature>
<dbReference type="Pfam" id="PF01569">
    <property type="entry name" value="PAP2"/>
    <property type="match status" value="1"/>
</dbReference>
<keyword evidence="5 7" id="KW-1133">Transmembrane helix</keyword>
<evidence type="ECO:0000313" key="13">
    <source>
        <dbReference type="Proteomes" id="UP000054985"/>
    </source>
</evidence>
<dbReference type="OrthoDB" id="9780918at2"/>
<feature type="transmembrane region" description="Helical" evidence="7">
    <location>
        <begin position="146"/>
        <end position="168"/>
    </location>
</feature>
<dbReference type="EMBL" id="LNYN01000014">
    <property type="protein sequence ID" value="KTD35648.1"/>
    <property type="molecule type" value="Genomic_DNA"/>
</dbReference>
<proteinExistence type="inferred from homology"/>
<feature type="transmembrane region" description="Helical" evidence="7">
    <location>
        <begin position="423"/>
        <end position="441"/>
    </location>
</feature>
<dbReference type="InterPro" id="IPR032818">
    <property type="entry name" value="DedA-like"/>
</dbReference>
<dbReference type="InterPro" id="IPR032816">
    <property type="entry name" value="VTT_dom"/>
</dbReference>
<dbReference type="InterPro" id="IPR000326">
    <property type="entry name" value="PAP2/HPO"/>
</dbReference>
<feature type="transmembrane region" description="Helical" evidence="7">
    <location>
        <begin position="250"/>
        <end position="275"/>
    </location>
</feature>
<dbReference type="AlphaFoldDB" id="A0A378JZF4"/>
<feature type="transmembrane region" description="Helical" evidence="7">
    <location>
        <begin position="400"/>
        <end position="417"/>
    </location>
</feature>
<dbReference type="Proteomes" id="UP000254040">
    <property type="component" value="Unassembled WGS sequence"/>
</dbReference>
<feature type="transmembrane region" description="Helical" evidence="7">
    <location>
        <begin position="295"/>
        <end position="321"/>
    </location>
</feature>
<evidence type="ECO:0000256" key="6">
    <source>
        <dbReference type="ARBA" id="ARBA00023136"/>
    </source>
</evidence>
<evidence type="ECO:0000256" key="7">
    <source>
        <dbReference type="SAM" id="Phobius"/>
    </source>
</evidence>
<evidence type="ECO:0000259" key="9">
    <source>
        <dbReference type="Pfam" id="PF09335"/>
    </source>
</evidence>
<dbReference type="Gene3D" id="1.20.144.10">
    <property type="entry name" value="Phosphatidic acid phosphatase type 2/haloperoxidase"/>
    <property type="match status" value="1"/>
</dbReference>
<reference evidence="11 13" key="1">
    <citation type="submission" date="2015-11" db="EMBL/GenBank/DDBJ databases">
        <title>Genomic analysis of 38 Legionella species identifies large and diverse effector repertoires.</title>
        <authorList>
            <person name="Burstein D."/>
            <person name="Amaro F."/>
            <person name="Zusman T."/>
            <person name="Lifshitz Z."/>
            <person name="Cohen O."/>
            <person name="Gilbert J.A."/>
            <person name="Pupko T."/>
            <person name="Shuman H.A."/>
            <person name="Segal G."/>
        </authorList>
    </citation>
    <scope>NUCLEOTIDE SEQUENCE [LARGE SCALE GENOMIC DNA]</scope>
    <source>
        <strain evidence="11 13">ATCC 43877</strain>
    </source>
</reference>
<dbReference type="EMBL" id="UGOG01000001">
    <property type="protein sequence ID" value="STX62778.1"/>
    <property type="molecule type" value="Genomic_DNA"/>
</dbReference>
<feature type="domain" description="Phosphatidic acid phosphatase type 2/haloperoxidase" evidence="8">
    <location>
        <begin position="373"/>
        <end position="442"/>
    </location>
</feature>
<dbReference type="PANTHER" id="PTHR30353:SF15">
    <property type="entry name" value="INNER MEMBRANE PROTEIN YABI"/>
    <property type="match status" value="1"/>
</dbReference>
<evidence type="ECO:0000259" key="10">
    <source>
        <dbReference type="Pfam" id="PF14067"/>
    </source>
</evidence>
<dbReference type="InterPro" id="IPR025902">
    <property type="entry name" value="LssY-like-C_dom"/>
</dbReference>
<evidence type="ECO:0000313" key="14">
    <source>
        <dbReference type="Proteomes" id="UP000254040"/>
    </source>
</evidence>
<evidence type="ECO:0000259" key="8">
    <source>
        <dbReference type="Pfam" id="PF01569"/>
    </source>
</evidence>
<feature type="transmembrane region" description="Helical" evidence="7">
    <location>
        <begin position="180"/>
        <end position="201"/>
    </location>
</feature>
<feature type="transmembrane region" description="Helical" evidence="7">
    <location>
        <begin position="453"/>
        <end position="472"/>
    </location>
</feature>
<feature type="transmembrane region" description="Helical" evidence="7">
    <location>
        <begin position="64"/>
        <end position="87"/>
    </location>
</feature>
<dbReference type="SUPFAM" id="SSF48317">
    <property type="entry name" value="Acid phosphatase/Vanadium-dependent haloperoxidase"/>
    <property type="match status" value="1"/>
</dbReference>
<evidence type="ECO:0000256" key="4">
    <source>
        <dbReference type="ARBA" id="ARBA00022692"/>
    </source>
</evidence>
<accession>A0A378JZF4</accession>
<gene>
    <name evidence="12" type="primary">yabI</name>
    <name evidence="11" type="synonym">lssY</name>
    <name evidence="11" type="ORF">Lmor_1095</name>
    <name evidence="12" type="ORF">NCTC12239_01717</name>
</gene>
<dbReference type="RefSeq" id="WP_028384633.1">
    <property type="nucleotide sequence ID" value="NZ_CAAAJG010000014.1"/>
</dbReference>
<protein>
    <submittedName>
        <fullName evidence="12">DedA/PAP2 domain protein</fullName>
    </submittedName>
    <submittedName>
        <fullName evidence="11">Secretion system protein Y</fullName>
    </submittedName>
</protein>
<reference evidence="12 14" key="2">
    <citation type="submission" date="2018-06" db="EMBL/GenBank/DDBJ databases">
        <authorList>
            <consortium name="Pathogen Informatics"/>
            <person name="Doyle S."/>
        </authorList>
    </citation>
    <scope>NUCLEOTIDE SEQUENCE [LARGE SCALE GENOMIC DNA]</scope>
    <source>
        <strain evidence="12 14">NCTC12239</strain>
    </source>
</reference>
<organism evidence="12 14">
    <name type="scientific">Legionella moravica</name>
    <dbReference type="NCBI Taxonomy" id="39962"/>
    <lineage>
        <taxon>Bacteria</taxon>
        <taxon>Pseudomonadati</taxon>
        <taxon>Pseudomonadota</taxon>
        <taxon>Gammaproteobacteria</taxon>
        <taxon>Legionellales</taxon>
        <taxon>Legionellaceae</taxon>
        <taxon>Legionella</taxon>
    </lineage>
</organism>
<dbReference type="InterPro" id="IPR036938">
    <property type="entry name" value="PAP2/HPO_sf"/>
</dbReference>
<comment type="similarity">
    <text evidence="2">Belongs to the DedA family.</text>
</comment>
<evidence type="ECO:0000256" key="1">
    <source>
        <dbReference type="ARBA" id="ARBA00004651"/>
    </source>
</evidence>
<evidence type="ECO:0000256" key="5">
    <source>
        <dbReference type="ARBA" id="ARBA00022989"/>
    </source>
</evidence>
<dbReference type="Pfam" id="PF14067">
    <property type="entry name" value="LssY_C"/>
    <property type="match status" value="1"/>
</dbReference>
<evidence type="ECO:0000313" key="11">
    <source>
        <dbReference type="EMBL" id="KTD35648.1"/>
    </source>
</evidence>
<keyword evidence="4 7" id="KW-0812">Transmembrane</keyword>